<reference evidence="2 3" key="1">
    <citation type="submission" date="2017-03" db="EMBL/GenBank/DDBJ databases">
        <authorList>
            <person name="Afonso C.L."/>
            <person name="Miller P.J."/>
            <person name="Scott M.A."/>
            <person name="Spackman E."/>
            <person name="Goraichik I."/>
            <person name="Dimitrov K.M."/>
            <person name="Suarez D.L."/>
            <person name="Swayne D.E."/>
        </authorList>
    </citation>
    <scope>NUCLEOTIDE SEQUENCE [LARGE SCALE GENOMIC DNA]</scope>
    <source>
        <strain evidence="2 3">CECT 8620</strain>
    </source>
</reference>
<dbReference type="Pfam" id="PF12708">
    <property type="entry name" value="Pect-lyase_RHGA_epim"/>
    <property type="match status" value="1"/>
</dbReference>
<organism evidence="2 3">
    <name type="scientific">Aquimixticola soesokkakensis</name>
    <dbReference type="NCBI Taxonomy" id="1519096"/>
    <lineage>
        <taxon>Bacteria</taxon>
        <taxon>Pseudomonadati</taxon>
        <taxon>Pseudomonadota</taxon>
        <taxon>Alphaproteobacteria</taxon>
        <taxon>Rhodobacterales</taxon>
        <taxon>Paracoccaceae</taxon>
        <taxon>Aquimixticola</taxon>
    </lineage>
</organism>
<evidence type="ECO:0000259" key="1">
    <source>
        <dbReference type="Pfam" id="PF12708"/>
    </source>
</evidence>
<dbReference type="InterPro" id="IPR011050">
    <property type="entry name" value="Pectin_lyase_fold/virulence"/>
</dbReference>
<sequence>MSWMWKGVRMNKAITEGLALMPTTFANGLDVWSSENGTPGSATYETAANAAFVAADADFGGALEILKQTSTTKLRYMGETPMLPGMYLRVTARVKAMSGNLCSVRIAGWAGSSSTAHVNGLVEVGPEVALTAYGEVVEVSAIIGTGARGGVDMPWGLSPILGHFGLDLVGSNGGVVRIDDLVIEDVSDFFLADSLGQIDVRDFGAVGDGVTDSLAAFEAADAAAAGRTVLIAEGVYALSGGITFENHVRFEGTVTMPAGAIFSMRKDFNLTSYIDAFGDEVLAFRKAFQALLNFTDHDSLDLCGRRIEVTEPFDMQEVVGNKTSYEVRRVVRNGQFNVQTSSAWDDTVVTSSATYSVASPEQLTNVANIANIPVGARISGAGVGREVYVKAVNVGAGSLTLSQPFYGAASTQTYTFTRYKYVLDFTGFSKLSQFQLSDVEFLLNGRASAIAMAPAGETFHVKDCHFKKPKDRGITSIGTGCQDLQIDRCHFYSNESNLAATARTSIGFNVNANDSKIRNNRMQHMGHSMILFGNGHLIVGNHCFQGDQLTDSPRKGSIIFTYPNVKSLVTGNYIDNSFIEMTNEHDAAPAFSNEFSFGGLTVTGNIFTANDVAASFSWIVIKPYGAGHFIQGLAVQGNVFKALNGNVDRVERVDESFATLDYWRTRNLVFSGNTFNAINQSTFNPVSLEFTQSTAATSWTLDASAYLPFGGNARTVESVMPEGAIKNASNANVFSHPYVVNNYGTTAKLTQLNWSEPVKGTVNVIIRADKPI</sequence>
<proteinExistence type="predicted"/>
<dbReference type="Proteomes" id="UP000193862">
    <property type="component" value="Unassembled WGS sequence"/>
</dbReference>
<accession>A0A1Y5THR6</accession>
<dbReference type="Gene3D" id="2.160.20.10">
    <property type="entry name" value="Single-stranded right-handed beta-helix, Pectin lyase-like"/>
    <property type="match status" value="2"/>
</dbReference>
<dbReference type="EMBL" id="FWFS01000010">
    <property type="protein sequence ID" value="SLN60626.1"/>
    <property type="molecule type" value="Genomic_DNA"/>
</dbReference>
<gene>
    <name evidence="2" type="ORF">AQS8620_02740</name>
</gene>
<evidence type="ECO:0000313" key="2">
    <source>
        <dbReference type="EMBL" id="SLN60626.1"/>
    </source>
</evidence>
<protein>
    <submittedName>
        <fullName evidence="2">Pectate lyase superfamily protein</fullName>
    </submittedName>
</protein>
<name>A0A1Y5THR6_9RHOB</name>
<dbReference type="AlphaFoldDB" id="A0A1Y5THR6"/>
<keyword evidence="3" id="KW-1185">Reference proteome</keyword>
<feature type="domain" description="Rhamnogalacturonase A/B/Epimerase-like pectate lyase" evidence="1">
    <location>
        <begin position="198"/>
        <end position="255"/>
    </location>
</feature>
<dbReference type="InterPro" id="IPR012334">
    <property type="entry name" value="Pectin_lyas_fold"/>
</dbReference>
<keyword evidence="2" id="KW-0456">Lyase</keyword>
<dbReference type="GO" id="GO:0016829">
    <property type="term" value="F:lyase activity"/>
    <property type="evidence" value="ECO:0007669"/>
    <property type="project" value="UniProtKB-KW"/>
</dbReference>
<dbReference type="InterPro" id="IPR024535">
    <property type="entry name" value="RHGA/B-epi-like_pectate_lyase"/>
</dbReference>
<dbReference type="SUPFAM" id="SSF51126">
    <property type="entry name" value="Pectin lyase-like"/>
    <property type="match status" value="1"/>
</dbReference>
<evidence type="ECO:0000313" key="3">
    <source>
        <dbReference type="Proteomes" id="UP000193862"/>
    </source>
</evidence>